<evidence type="ECO:0000313" key="2">
    <source>
        <dbReference type="Proteomes" id="UP001516400"/>
    </source>
</evidence>
<dbReference type="Proteomes" id="UP001516400">
    <property type="component" value="Unassembled WGS sequence"/>
</dbReference>
<dbReference type="AlphaFoldDB" id="A0ABD2MPR9"/>
<gene>
    <name evidence="1" type="ORF">HHI36_007420</name>
</gene>
<dbReference type="EMBL" id="JABFTP020000021">
    <property type="protein sequence ID" value="KAL3268302.1"/>
    <property type="molecule type" value="Genomic_DNA"/>
</dbReference>
<accession>A0ABD2MPR9</accession>
<comment type="caution">
    <text evidence="1">The sequence shown here is derived from an EMBL/GenBank/DDBJ whole genome shotgun (WGS) entry which is preliminary data.</text>
</comment>
<keyword evidence="2" id="KW-1185">Reference proteome</keyword>
<sequence>VRNAIQALQEMKTPSAGVGASFNALSNPNLARSQDHFSGNGVLARSSSHPPEMFCWDENSAVEPLKQIRNTVDAETQTENGNFINEYVLQNPEKILELLGLKCGKLRQIHRLKKSQSVSEEGCGDEFYRHKKDSNETCCIDIAGGKFDCDHPNYHSEGESSRLHHTVPIFENFSPLHSTLYPLKSNSFTDT</sequence>
<feature type="non-terminal residue" evidence="1">
    <location>
        <position position="1"/>
    </location>
</feature>
<organism evidence="1 2">
    <name type="scientific">Cryptolaemus montrouzieri</name>
    <dbReference type="NCBI Taxonomy" id="559131"/>
    <lineage>
        <taxon>Eukaryota</taxon>
        <taxon>Metazoa</taxon>
        <taxon>Ecdysozoa</taxon>
        <taxon>Arthropoda</taxon>
        <taxon>Hexapoda</taxon>
        <taxon>Insecta</taxon>
        <taxon>Pterygota</taxon>
        <taxon>Neoptera</taxon>
        <taxon>Endopterygota</taxon>
        <taxon>Coleoptera</taxon>
        <taxon>Polyphaga</taxon>
        <taxon>Cucujiformia</taxon>
        <taxon>Coccinelloidea</taxon>
        <taxon>Coccinellidae</taxon>
        <taxon>Scymninae</taxon>
        <taxon>Scymnini</taxon>
        <taxon>Cryptolaemus</taxon>
    </lineage>
</organism>
<evidence type="ECO:0000313" key="1">
    <source>
        <dbReference type="EMBL" id="KAL3268302.1"/>
    </source>
</evidence>
<name>A0ABD2MPR9_9CUCU</name>
<protein>
    <submittedName>
        <fullName evidence="1">Uncharacterized protein</fullName>
    </submittedName>
</protein>
<proteinExistence type="predicted"/>
<reference evidence="1 2" key="1">
    <citation type="journal article" date="2021" name="BMC Biol.">
        <title>Horizontally acquired antibacterial genes associated with adaptive radiation of ladybird beetles.</title>
        <authorList>
            <person name="Li H.S."/>
            <person name="Tang X.F."/>
            <person name="Huang Y.H."/>
            <person name="Xu Z.Y."/>
            <person name="Chen M.L."/>
            <person name="Du X.Y."/>
            <person name="Qiu B.Y."/>
            <person name="Chen P.T."/>
            <person name="Zhang W."/>
            <person name="Slipinski A."/>
            <person name="Escalona H.E."/>
            <person name="Waterhouse R.M."/>
            <person name="Zwick A."/>
            <person name="Pang H."/>
        </authorList>
    </citation>
    <scope>NUCLEOTIDE SEQUENCE [LARGE SCALE GENOMIC DNA]</scope>
    <source>
        <strain evidence="1">SYSU2018</strain>
    </source>
</reference>